<evidence type="ECO:0000256" key="4">
    <source>
        <dbReference type="ARBA" id="ARBA00022452"/>
    </source>
</evidence>
<accession>A0A3R8S3L9</accession>
<keyword evidence="3" id="KW-0813">Transport</keyword>
<organism evidence="13 14">
    <name type="scientific">Aquabacterium soli</name>
    <dbReference type="NCBI Taxonomy" id="2493092"/>
    <lineage>
        <taxon>Bacteria</taxon>
        <taxon>Pseudomonadati</taxon>
        <taxon>Pseudomonadota</taxon>
        <taxon>Betaproteobacteria</taxon>
        <taxon>Burkholderiales</taxon>
        <taxon>Aquabacterium</taxon>
    </lineage>
</organism>
<reference evidence="13 14" key="1">
    <citation type="submission" date="2018-12" db="EMBL/GenBank/DDBJ databases">
        <title>The whole draft genome of Aquabacterium sp. SJQ9.</title>
        <authorList>
            <person name="Sun L."/>
            <person name="Gao X."/>
            <person name="Chen W."/>
            <person name="Huang K."/>
        </authorList>
    </citation>
    <scope>NUCLEOTIDE SEQUENCE [LARGE SCALE GENOMIC DNA]</scope>
    <source>
        <strain evidence="13 14">SJQ9</strain>
    </source>
</reference>
<dbReference type="PANTHER" id="PTHR34501:SF9">
    <property type="entry name" value="MAJOR OUTER MEMBRANE PROTEIN P.IA"/>
    <property type="match status" value="1"/>
</dbReference>
<dbReference type="Pfam" id="PF13609">
    <property type="entry name" value="Porin_4"/>
    <property type="match status" value="1"/>
</dbReference>
<dbReference type="InterPro" id="IPR002299">
    <property type="entry name" value="Porin_Neis"/>
</dbReference>
<sequence length="445" mass="46185">MKKTALTKAALLALATFGASAAFAQSSLTIYGNIDIGVDNVRKGQGDATGFAVNPALPPAVGNALAAGFTTKSNVTRLSSSISSVNALGFRGVEDLGGGYKGNFVLEGQFQLDVGAQSGQDNRMWGRQAYVGLTTPGGEVRLGRQYAPMFFTFAFTTIEALGGADIQGSGLIVNNLQVRQDNQISYWLKTGGLTAALSYATNAGVDRTVSSSRLANGSYTSTSGQILGGNTAGNEVADSGNRGQSLGLFVNYAFDPGFLINGSYHSNKFGNAQLITGPIIWADLDKYEAYALGAKYTIPGAGTILSGIFHHGKFTNDDGNNAGPKINTWALGVKHPIGNFAVGAQFAQSKFSNFTEGKDTSLMLIGDYNFSKRTKLYIRAGYAKDDPGNLASSGRGPAQGGGLVGGGPLPLLTGFGSLETPFFSGGGANVDATTKVVAIGIRHQF</sequence>
<dbReference type="GO" id="GO:0009279">
    <property type="term" value="C:cell outer membrane"/>
    <property type="evidence" value="ECO:0007669"/>
    <property type="project" value="UniProtKB-SubCell"/>
</dbReference>
<dbReference type="Proteomes" id="UP000269265">
    <property type="component" value="Unassembled WGS sequence"/>
</dbReference>
<protein>
    <submittedName>
        <fullName evidence="13">Porin</fullName>
    </submittedName>
</protein>
<keyword evidence="10" id="KW-0998">Cell outer membrane</keyword>
<feature type="chain" id="PRO_5018570922" evidence="11">
    <location>
        <begin position="25"/>
        <end position="445"/>
    </location>
</feature>
<comment type="caution">
    <text evidence="13">The sequence shown here is derived from an EMBL/GenBank/DDBJ whole genome shotgun (WGS) entry which is preliminary data.</text>
</comment>
<evidence type="ECO:0000313" key="13">
    <source>
        <dbReference type="EMBL" id="RRS05287.1"/>
    </source>
</evidence>
<keyword evidence="4" id="KW-1134">Transmembrane beta strand</keyword>
<dbReference type="PRINTS" id="PR00184">
    <property type="entry name" value="NEISSPPORIN"/>
</dbReference>
<comment type="subcellular location">
    <subcellularLocation>
        <location evidence="1">Cell outer membrane</location>
        <topology evidence="1">Multi-pass membrane protein</topology>
    </subcellularLocation>
</comment>
<keyword evidence="8" id="KW-0626">Porin</keyword>
<dbReference type="PANTHER" id="PTHR34501">
    <property type="entry name" value="PROTEIN YDDL-RELATED"/>
    <property type="match status" value="1"/>
</dbReference>
<evidence type="ECO:0000256" key="7">
    <source>
        <dbReference type="ARBA" id="ARBA00023065"/>
    </source>
</evidence>
<evidence type="ECO:0000256" key="3">
    <source>
        <dbReference type="ARBA" id="ARBA00022448"/>
    </source>
</evidence>
<dbReference type="AlphaFoldDB" id="A0A3R8S3L9"/>
<evidence type="ECO:0000256" key="9">
    <source>
        <dbReference type="ARBA" id="ARBA00023136"/>
    </source>
</evidence>
<dbReference type="InterPro" id="IPR033900">
    <property type="entry name" value="Gram_neg_porin_domain"/>
</dbReference>
<proteinExistence type="predicted"/>
<evidence type="ECO:0000256" key="1">
    <source>
        <dbReference type="ARBA" id="ARBA00004571"/>
    </source>
</evidence>
<evidence type="ECO:0000256" key="10">
    <source>
        <dbReference type="ARBA" id="ARBA00023237"/>
    </source>
</evidence>
<feature type="signal peptide" evidence="11">
    <location>
        <begin position="1"/>
        <end position="24"/>
    </location>
</feature>
<keyword evidence="9" id="KW-0472">Membrane</keyword>
<keyword evidence="6 11" id="KW-0732">Signal</keyword>
<evidence type="ECO:0000256" key="8">
    <source>
        <dbReference type="ARBA" id="ARBA00023114"/>
    </source>
</evidence>
<keyword evidence="5" id="KW-0812">Transmembrane</keyword>
<dbReference type="CDD" id="cd00342">
    <property type="entry name" value="gram_neg_porins"/>
    <property type="match status" value="1"/>
</dbReference>
<keyword evidence="14" id="KW-1185">Reference proteome</keyword>
<dbReference type="GO" id="GO:0006811">
    <property type="term" value="P:monoatomic ion transport"/>
    <property type="evidence" value="ECO:0007669"/>
    <property type="project" value="UniProtKB-KW"/>
</dbReference>
<evidence type="ECO:0000313" key="14">
    <source>
        <dbReference type="Proteomes" id="UP000269265"/>
    </source>
</evidence>
<dbReference type="RefSeq" id="WP_125242505.1">
    <property type="nucleotide sequence ID" value="NZ_RSED01000004.1"/>
</dbReference>
<evidence type="ECO:0000256" key="2">
    <source>
        <dbReference type="ARBA" id="ARBA00011233"/>
    </source>
</evidence>
<dbReference type="InterPro" id="IPR050298">
    <property type="entry name" value="Gram-neg_bact_OMP"/>
</dbReference>
<evidence type="ECO:0000256" key="11">
    <source>
        <dbReference type="SAM" id="SignalP"/>
    </source>
</evidence>
<dbReference type="InterPro" id="IPR023614">
    <property type="entry name" value="Porin_dom_sf"/>
</dbReference>
<evidence type="ECO:0000259" key="12">
    <source>
        <dbReference type="Pfam" id="PF13609"/>
    </source>
</evidence>
<name>A0A3R8S3L9_9BURK</name>
<gene>
    <name evidence="13" type="ORF">EIP75_06955</name>
</gene>
<evidence type="ECO:0000256" key="6">
    <source>
        <dbReference type="ARBA" id="ARBA00022729"/>
    </source>
</evidence>
<evidence type="ECO:0000256" key="5">
    <source>
        <dbReference type="ARBA" id="ARBA00022692"/>
    </source>
</evidence>
<dbReference type="GO" id="GO:0015288">
    <property type="term" value="F:porin activity"/>
    <property type="evidence" value="ECO:0007669"/>
    <property type="project" value="UniProtKB-KW"/>
</dbReference>
<dbReference type="EMBL" id="RSED01000004">
    <property type="protein sequence ID" value="RRS05287.1"/>
    <property type="molecule type" value="Genomic_DNA"/>
</dbReference>
<comment type="subunit">
    <text evidence="2">Homotrimer.</text>
</comment>
<keyword evidence="7" id="KW-0406">Ion transport</keyword>
<dbReference type="Gene3D" id="2.40.160.10">
    <property type="entry name" value="Porin"/>
    <property type="match status" value="1"/>
</dbReference>
<dbReference type="OrthoDB" id="8576858at2"/>
<feature type="domain" description="Porin" evidence="12">
    <location>
        <begin position="10"/>
        <end position="386"/>
    </location>
</feature>
<dbReference type="GO" id="GO:0046930">
    <property type="term" value="C:pore complex"/>
    <property type="evidence" value="ECO:0007669"/>
    <property type="project" value="UniProtKB-KW"/>
</dbReference>
<dbReference type="SUPFAM" id="SSF56935">
    <property type="entry name" value="Porins"/>
    <property type="match status" value="1"/>
</dbReference>